<dbReference type="RefSeq" id="WP_274325342.1">
    <property type="nucleotide sequence ID" value="NZ_CP118158.1"/>
</dbReference>
<gene>
    <name evidence="3" type="ORF">ACFQMA_07925</name>
</gene>
<dbReference type="InterPro" id="IPR036397">
    <property type="entry name" value="RNaseH_sf"/>
</dbReference>
<reference evidence="3 4" key="1">
    <citation type="journal article" date="2019" name="Int. J. Syst. Evol. Microbiol.">
        <title>The Global Catalogue of Microorganisms (GCM) 10K type strain sequencing project: providing services to taxonomists for standard genome sequencing and annotation.</title>
        <authorList>
            <consortium name="The Broad Institute Genomics Platform"/>
            <consortium name="The Broad Institute Genome Sequencing Center for Infectious Disease"/>
            <person name="Wu L."/>
            <person name="Ma J."/>
        </authorList>
    </citation>
    <scope>NUCLEOTIDE SEQUENCE [LARGE SCALE GENOMIC DNA]</scope>
    <source>
        <strain evidence="3 4">XZYJT29</strain>
    </source>
</reference>
<dbReference type="Gene3D" id="3.30.420.10">
    <property type="entry name" value="Ribonuclease H-like superfamily/Ribonuclease H"/>
    <property type="match status" value="1"/>
</dbReference>
<evidence type="ECO:0000259" key="2">
    <source>
        <dbReference type="PROSITE" id="PS50822"/>
    </source>
</evidence>
<dbReference type="PROSITE" id="PS50822">
    <property type="entry name" value="PIWI"/>
    <property type="match status" value="1"/>
</dbReference>
<dbReference type="InterPro" id="IPR003165">
    <property type="entry name" value="Piwi"/>
</dbReference>
<keyword evidence="4" id="KW-1185">Reference proteome</keyword>
<name>A0ABD5Y359_9EURY</name>
<proteinExistence type="predicted"/>
<dbReference type="EMBL" id="JBHTAS010000001">
    <property type="protein sequence ID" value="MFC7139765.1"/>
    <property type="molecule type" value="Genomic_DNA"/>
</dbReference>
<evidence type="ECO:0000256" key="1">
    <source>
        <dbReference type="SAM" id="MobiDB-lite"/>
    </source>
</evidence>
<feature type="domain" description="Piwi" evidence="2">
    <location>
        <begin position="540"/>
        <end position="825"/>
    </location>
</feature>
<dbReference type="SMART" id="SM00950">
    <property type="entry name" value="Piwi"/>
    <property type="match status" value="1"/>
</dbReference>
<dbReference type="InterPro" id="IPR012337">
    <property type="entry name" value="RNaseH-like_sf"/>
</dbReference>
<comment type="caution">
    <text evidence="3">The sequence shown here is derived from an EMBL/GenBank/DDBJ whole genome shotgun (WGS) entry which is preliminary data.</text>
</comment>
<sequence length="837" mass="92909">MGVVEIDEWDHHTVARKIVLTDIEGNNVALTIFNNNDCASYEWDVGRWYRLEEAVGDVYNGEKQLKPSWDFNIVSLDNTPSEATDEAIRQLSEEESAEAQDSTSSKSANSLGRGNYLLHYCLGELPELQVHSYQLRVPGGIDEQDDGVENGILGFTARVAAQFRYQTQGPATTNGPLRIYSVSKVSNPIEVAGHTVEPEHTGVETLEARSFDDREPLRELVKQDLKAALAGQYDVKAINSIIEFEPEIRANSGDFTASREYKCRIWIDPDGTVICGVDSSYHLQSTFSAAEYVRNGHEIEGVTVEHDTDVYENGGTGTVQELVETGYEEFVDEMGSSIAEYHRTRGYVNEETIQTIAASEPIMAQIDYGTMDGLQALEYCSVVPTLDQLKLLDGDFHGRFQSVSRKRPNERFSIARSFIESVGTTPSLALKPSTRPSNVCYDEISINSNRSNLRFKDGKTASYGAKGLDRHGVYQSPSSFDLLFLYPQRYQNESSDFVRLLLKKLHAYGTSPTKIEREAYALGSEFDYTQVADQATDFDGVVAVVPDEGWIEDQIDIDDPYPEFKQQFGQKKLPSQMVAVSSLSEDDYLGNIAAGLVAKCGGIPWRVHDVPGDTDVFIGLDVTYDTETEQHVGASANVVLGDGSILASQSTSLQSGETFQIDDIVDVIKNLLNIYLEEEDGTPNHVVIHRDGQFYLDLEALVERLEKASDLIPKFDLVEIRKSGNPRIASYTGDRFESARKGTAFESENADHAYLATTGKPERLPGTPQPIRVVKRHGSTDLSTLAKQAYWLSEAHVASISRSTRLPITTYYADRCAEHARKGYLLNGELLKGVPYV</sequence>
<protein>
    <submittedName>
        <fullName evidence="3">Piwi domain-containing protein</fullName>
    </submittedName>
</protein>
<dbReference type="Pfam" id="PF02171">
    <property type="entry name" value="Piwi"/>
    <property type="match status" value="1"/>
</dbReference>
<feature type="compositionally biased region" description="Polar residues" evidence="1">
    <location>
        <begin position="99"/>
        <end position="109"/>
    </location>
</feature>
<evidence type="ECO:0000313" key="4">
    <source>
        <dbReference type="Proteomes" id="UP001596432"/>
    </source>
</evidence>
<dbReference type="Proteomes" id="UP001596432">
    <property type="component" value="Unassembled WGS sequence"/>
</dbReference>
<feature type="region of interest" description="Disordered" evidence="1">
    <location>
        <begin position="81"/>
        <end position="109"/>
    </location>
</feature>
<dbReference type="SUPFAM" id="SSF53098">
    <property type="entry name" value="Ribonuclease H-like"/>
    <property type="match status" value="1"/>
</dbReference>
<dbReference type="Gene3D" id="3.40.50.2300">
    <property type="match status" value="1"/>
</dbReference>
<accession>A0ABD5Y359</accession>
<evidence type="ECO:0000313" key="3">
    <source>
        <dbReference type="EMBL" id="MFC7139765.1"/>
    </source>
</evidence>
<organism evidence="3 4">
    <name type="scientific">Halosimplex aquaticum</name>
    <dbReference type="NCBI Taxonomy" id="3026162"/>
    <lineage>
        <taxon>Archaea</taxon>
        <taxon>Methanobacteriati</taxon>
        <taxon>Methanobacteriota</taxon>
        <taxon>Stenosarchaea group</taxon>
        <taxon>Halobacteria</taxon>
        <taxon>Halobacteriales</taxon>
        <taxon>Haloarculaceae</taxon>
        <taxon>Halosimplex</taxon>
    </lineage>
</organism>
<dbReference type="GeneID" id="78820029"/>
<dbReference type="AlphaFoldDB" id="A0ABD5Y359"/>